<organism evidence="2 3">
    <name type="scientific">Prorocentrum cordatum</name>
    <dbReference type="NCBI Taxonomy" id="2364126"/>
    <lineage>
        <taxon>Eukaryota</taxon>
        <taxon>Sar</taxon>
        <taxon>Alveolata</taxon>
        <taxon>Dinophyceae</taxon>
        <taxon>Prorocentrales</taxon>
        <taxon>Prorocentraceae</taxon>
        <taxon>Prorocentrum</taxon>
    </lineage>
</organism>
<evidence type="ECO:0000256" key="1">
    <source>
        <dbReference type="SAM" id="MobiDB-lite"/>
    </source>
</evidence>
<feature type="region of interest" description="Disordered" evidence="1">
    <location>
        <begin position="1"/>
        <end position="35"/>
    </location>
</feature>
<keyword evidence="3" id="KW-1185">Reference proteome</keyword>
<gene>
    <name evidence="2" type="ORF">PCOR1329_LOCUS589</name>
</gene>
<proteinExistence type="predicted"/>
<comment type="caution">
    <text evidence="2">The sequence shown here is derived from an EMBL/GenBank/DDBJ whole genome shotgun (WGS) entry which is preliminary data.</text>
</comment>
<reference evidence="2" key="1">
    <citation type="submission" date="2023-10" db="EMBL/GenBank/DDBJ databases">
        <authorList>
            <person name="Chen Y."/>
            <person name="Shah S."/>
            <person name="Dougan E. K."/>
            <person name="Thang M."/>
            <person name="Chan C."/>
        </authorList>
    </citation>
    <scope>NUCLEOTIDE SEQUENCE [LARGE SCALE GENOMIC DNA]</scope>
</reference>
<dbReference type="Proteomes" id="UP001189429">
    <property type="component" value="Unassembled WGS sequence"/>
</dbReference>
<evidence type="ECO:0000313" key="2">
    <source>
        <dbReference type="EMBL" id="CAK0788860.1"/>
    </source>
</evidence>
<feature type="compositionally biased region" description="Low complexity" evidence="1">
    <location>
        <begin position="1"/>
        <end position="11"/>
    </location>
</feature>
<sequence>MLPGACAAPARLGGGGPRRALRSSATRRPGASTACPTRAAAAAAAVFSDGGGLSTTRAGEKTVSVPWLRRRRLHVYCSVSGTPPAALSASGSLRARRSRSLELMEGRTLLPR</sequence>
<dbReference type="EMBL" id="CAUYUJ010000126">
    <property type="protein sequence ID" value="CAK0788860.1"/>
    <property type="molecule type" value="Genomic_DNA"/>
</dbReference>
<protein>
    <submittedName>
        <fullName evidence="2">Uncharacterized protein</fullName>
    </submittedName>
</protein>
<name>A0ABN9PC93_9DINO</name>
<accession>A0ABN9PC93</accession>
<evidence type="ECO:0000313" key="3">
    <source>
        <dbReference type="Proteomes" id="UP001189429"/>
    </source>
</evidence>